<name>A0A197K767_9FUNG</name>
<feature type="region of interest" description="Disordered" evidence="1">
    <location>
        <begin position="62"/>
        <end position="119"/>
    </location>
</feature>
<proteinExistence type="predicted"/>
<evidence type="ECO:0000313" key="4">
    <source>
        <dbReference type="Proteomes" id="UP000078512"/>
    </source>
</evidence>
<protein>
    <recommendedName>
        <fullName evidence="2">DUF2423 domain-containing protein</fullName>
    </recommendedName>
</protein>
<organism evidence="3 4">
    <name type="scientific">Linnemannia elongata AG-77</name>
    <dbReference type="NCBI Taxonomy" id="1314771"/>
    <lineage>
        <taxon>Eukaryota</taxon>
        <taxon>Fungi</taxon>
        <taxon>Fungi incertae sedis</taxon>
        <taxon>Mucoromycota</taxon>
        <taxon>Mortierellomycotina</taxon>
        <taxon>Mortierellomycetes</taxon>
        <taxon>Mortierellales</taxon>
        <taxon>Mortierellaceae</taxon>
        <taxon>Linnemannia</taxon>
    </lineage>
</organism>
<dbReference type="PANTHER" id="PTHR28219">
    <property type="entry name" value="UPF0642 PROTEIN YBL028C"/>
    <property type="match status" value="1"/>
</dbReference>
<feature type="compositionally biased region" description="Basic and acidic residues" evidence="1">
    <location>
        <begin position="63"/>
        <end position="106"/>
    </location>
</feature>
<sequence>MAKGLRSKSARRFRAIKRETVYGPVEDARVHRLSERLKKDAQGPKTSELEAIARGEEPMQVEKTQDTEMVDDKKISTSGRKDANHAKHKMAKEDRKKKNKEKLTKRELKKKSTFFRFHK</sequence>
<dbReference type="Pfam" id="PF10338">
    <property type="entry name" value="YBL028C_N"/>
    <property type="match status" value="1"/>
</dbReference>
<gene>
    <name evidence="3" type="ORF">K457DRAFT_30298</name>
</gene>
<evidence type="ECO:0000259" key="2">
    <source>
        <dbReference type="Pfam" id="PF10338"/>
    </source>
</evidence>
<dbReference type="EMBL" id="KV442026">
    <property type="protein sequence ID" value="OAQ32279.1"/>
    <property type="molecule type" value="Genomic_DNA"/>
</dbReference>
<dbReference type="Proteomes" id="UP000078512">
    <property type="component" value="Unassembled WGS sequence"/>
</dbReference>
<evidence type="ECO:0000256" key="1">
    <source>
        <dbReference type="SAM" id="MobiDB-lite"/>
    </source>
</evidence>
<dbReference type="InterPro" id="IPR019434">
    <property type="entry name" value="DUF2423"/>
</dbReference>
<accession>A0A197K767</accession>
<reference evidence="3 4" key="1">
    <citation type="submission" date="2016-05" db="EMBL/GenBank/DDBJ databases">
        <title>Genome sequencing reveals origins of a unique bacterial endosymbiosis in the earliest lineages of terrestrial Fungi.</title>
        <authorList>
            <consortium name="DOE Joint Genome Institute"/>
            <person name="Uehling J."/>
            <person name="Gryganskyi A."/>
            <person name="Hameed K."/>
            <person name="Tschaplinski T."/>
            <person name="Misztal P."/>
            <person name="Wu S."/>
            <person name="Desiro A."/>
            <person name="Vande Pol N."/>
            <person name="Du Z.-Y."/>
            <person name="Zienkiewicz A."/>
            <person name="Zienkiewicz K."/>
            <person name="Morin E."/>
            <person name="Tisserant E."/>
            <person name="Splivallo R."/>
            <person name="Hainaut M."/>
            <person name="Henrissat B."/>
            <person name="Ohm R."/>
            <person name="Kuo A."/>
            <person name="Yan J."/>
            <person name="Lipzen A."/>
            <person name="Nolan M."/>
            <person name="Labutti K."/>
            <person name="Barry K."/>
            <person name="Goldstein A."/>
            <person name="Labbe J."/>
            <person name="Schadt C."/>
            <person name="Tuskan G."/>
            <person name="Grigoriev I."/>
            <person name="Martin F."/>
            <person name="Vilgalys R."/>
            <person name="Bonito G."/>
        </authorList>
    </citation>
    <scope>NUCLEOTIDE SEQUENCE [LARGE SCALE GENOMIC DNA]</scope>
    <source>
        <strain evidence="3 4">AG-77</strain>
    </source>
</reference>
<evidence type="ECO:0000313" key="3">
    <source>
        <dbReference type="EMBL" id="OAQ32279.1"/>
    </source>
</evidence>
<dbReference type="PANTHER" id="PTHR28219:SF1">
    <property type="entry name" value="UPF0642 PROTEIN YBL028C"/>
    <property type="match status" value="1"/>
</dbReference>
<dbReference type="AlphaFoldDB" id="A0A197K767"/>
<keyword evidence="4" id="KW-1185">Reference proteome</keyword>
<dbReference type="GO" id="GO:0030687">
    <property type="term" value="C:preribosome, large subunit precursor"/>
    <property type="evidence" value="ECO:0007669"/>
    <property type="project" value="TreeGrafter"/>
</dbReference>
<dbReference type="OrthoDB" id="4087970at2759"/>
<dbReference type="STRING" id="1314771.A0A197K767"/>
<feature type="compositionally biased region" description="Basic residues" evidence="1">
    <location>
        <begin position="107"/>
        <end position="119"/>
    </location>
</feature>
<feature type="domain" description="DUF2423" evidence="2">
    <location>
        <begin position="1"/>
        <end position="42"/>
    </location>
</feature>